<evidence type="ECO:0000313" key="1">
    <source>
        <dbReference type="EMBL" id="ORD96385.1"/>
    </source>
</evidence>
<dbReference type="VEuPathDB" id="MicrosporidiaDB:HERIO_1673"/>
<evidence type="ECO:0000313" key="2">
    <source>
        <dbReference type="Proteomes" id="UP000192356"/>
    </source>
</evidence>
<dbReference type="AlphaFoldDB" id="A0A1X0Q9J6"/>
<dbReference type="EMBL" id="LVKB01000094">
    <property type="protein sequence ID" value="ORD96385.1"/>
    <property type="molecule type" value="Genomic_DNA"/>
</dbReference>
<dbReference type="VEuPathDB" id="MicrosporidiaDB:A0H76_578"/>
<dbReference type="Pfam" id="PF17016">
    <property type="entry name" value="DUF5095"/>
    <property type="match status" value="1"/>
</dbReference>
<sequence>MDKNTKINENLKLNDNPFEEQKYLKVDSTIEDKTKKVKKSSISLNSLKKTSSNKKKTVKKQLLPFDIFENITILSKYDLTFSDIKYYTSPLCQNIKNDDSIKNEGSIKNDDSIKNEGSEIYKIHYKAFLTSLRSVFLNYKKFNEFFVIKISDGSLIYFYENKILATNKVSKLLKSNDIAFIKTKDYLVINDNINIVMDMISNVDFETIPYILSYTEFEYSTVRYTKIELSKVVKSLNEKEFYYEISGIVYFGDSKFYSNIKELKDECKVTIKTGIKINYT</sequence>
<dbReference type="InterPro" id="IPR031515">
    <property type="entry name" value="DUF5095"/>
</dbReference>
<organism evidence="1 2">
    <name type="scientific">Hepatospora eriocheir</name>
    <dbReference type="NCBI Taxonomy" id="1081669"/>
    <lineage>
        <taxon>Eukaryota</taxon>
        <taxon>Fungi</taxon>
        <taxon>Fungi incertae sedis</taxon>
        <taxon>Microsporidia</taxon>
        <taxon>Hepatosporidae</taxon>
        <taxon>Hepatospora</taxon>
    </lineage>
</organism>
<dbReference type="OrthoDB" id="2190512at2759"/>
<protein>
    <submittedName>
        <fullName evidence="1">Uncharacterized protein</fullName>
    </submittedName>
</protein>
<keyword evidence="2" id="KW-1185">Reference proteome</keyword>
<name>A0A1X0Q9J6_9MICR</name>
<accession>A0A1X0Q9J6</accession>
<dbReference type="Proteomes" id="UP000192356">
    <property type="component" value="Unassembled WGS sequence"/>
</dbReference>
<comment type="caution">
    <text evidence="1">The sequence shown here is derived from an EMBL/GenBank/DDBJ whole genome shotgun (WGS) entry which is preliminary data.</text>
</comment>
<gene>
    <name evidence="1" type="ORF">HERIO_1673</name>
</gene>
<reference evidence="1 2" key="1">
    <citation type="journal article" date="2017" name="Environ. Microbiol.">
        <title>Decay of the glycolytic pathway and adaptation to intranuclear parasitism within Enterocytozoonidae microsporidia.</title>
        <authorList>
            <person name="Wiredu Boakye D."/>
            <person name="Jaroenlak P."/>
            <person name="Prachumwat A."/>
            <person name="Williams T.A."/>
            <person name="Bateman K.S."/>
            <person name="Itsathitphaisarn O."/>
            <person name="Sritunyalucksana K."/>
            <person name="Paszkiewicz K.H."/>
            <person name="Moore K.A."/>
            <person name="Stentiford G.D."/>
            <person name="Williams B.A."/>
        </authorList>
    </citation>
    <scope>NUCLEOTIDE SEQUENCE [LARGE SCALE GENOMIC DNA]</scope>
    <source>
        <strain evidence="1 2">GB1</strain>
    </source>
</reference>
<proteinExistence type="predicted"/>